<evidence type="ECO:0000256" key="6">
    <source>
        <dbReference type="SAM" id="MobiDB-lite"/>
    </source>
</evidence>
<dbReference type="AlphaFoldDB" id="A0A386ZPL3"/>
<accession>A0A386ZPL3</accession>
<evidence type="ECO:0000256" key="5">
    <source>
        <dbReference type="ARBA" id="ARBA00023136"/>
    </source>
</evidence>
<dbReference type="InterPro" id="IPR002293">
    <property type="entry name" value="AA/rel_permease1"/>
</dbReference>
<feature type="transmembrane region" description="Helical" evidence="7">
    <location>
        <begin position="252"/>
        <end position="271"/>
    </location>
</feature>
<keyword evidence="9" id="KW-1185">Reference proteome</keyword>
<feature type="transmembrane region" description="Helical" evidence="7">
    <location>
        <begin position="72"/>
        <end position="96"/>
    </location>
</feature>
<keyword evidence="2" id="KW-0813">Transport</keyword>
<evidence type="ECO:0000256" key="1">
    <source>
        <dbReference type="ARBA" id="ARBA00004141"/>
    </source>
</evidence>
<gene>
    <name evidence="8" type="ORF">D7D52_01985</name>
</gene>
<evidence type="ECO:0000313" key="9">
    <source>
        <dbReference type="Proteomes" id="UP000267164"/>
    </source>
</evidence>
<evidence type="ECO:0000313" key="8">
    <source>
        <dbReference type="EMBL" id="AYF78639.1"/>
    </source>
</evidence>
<dbReference type="Gene3D" id="1.20.1740.10">
    <property type="entry name" value="Amino acid/polyamine transporter I"/>
    <property type="match status" value="1"/>
</dbReference>
<proteinExistence type="predicted"/>
<feature type="region of interest" description="Disordered" evidence="6">
    <location>
        <begin position="1"/>
        <end position="35"/>
    </location>
</feature>
<feature type="transmembrane region" description="Helical" evidence="7">
    <location>
        <begin position="165"/>
        <end position="183"/>
    </location>
</feature>
<dbReference type="GO" id="GO:0016020">
    <property type="term" value="C:membrane"/>
    <property type="evidence" value="ECO:0007669"/>
    <property type="project" value="UniProtKB-SubCell"/>
</dbReference>
<protein>
    <submittedName>
        <fullName evidence="8">Amino acid permease</fullName>
    </submittedName>
</protein>
<name>A0A386ZPL3_9NOCA</name>
<dbReference type="OrthoDB" id="9762947at2"/>
<keyword evidence="4 7" id="KW-1133">Transmembrane helix</keyword>
<evidence type="ECO:0000256" key="4">
    <source>
        <dbReference type="ARBA" id="ARBA00022989"/>
    </source>
</evidence>
<feature type="transmembrane region" description="Helical" evidence="7">
    <location>
        <begin position="413"/>
        <end position="433"/>
    </location>
</feature>
<sequence length="505" mass="53323">MSDSPRDAAGPAAQRTTGLFRTKSVEQSIRDTDDPDAKLRKDLTSWDLTVFGVAVVVGAGIFTLTARTAGNMAGPAVSLAFVFAAVACGLAALCYAEFASTVPVAGSAYTFSYATFGELIAWIIGWDLILEFALGTSVVAKGWSQYLGTVMGGHQPIWHFGSVKFDWGAVVLIAVLGVLLALGTKLSSRVSAVAVAIKLAVIALVVVVGATYFKASNLKPFVPPSVPNADTSTGKLQQTLFQLVTGGGNSHFGWYGLLAAASIVFFAFIGFDVVATAAEETKDPQRNVPRGILGSLAIVTVLYVVVSLVLTGMVPYTQLQGEDATLATAFAIHGVTWAKNLISIGALAGLTTVVMVLFLGQTRVLFAMARDGLVPRQLAHTGSKGTPVRITAIVGVVCAVLAGFVDFGTLEEMVNIGTLFAFVLVSVGVVLLRRSRPDLPRGFRVPLVPLIPIVSVIACAWLMFNLSVETWLRFVIWMAIGMVLYFAYGRRHALLNKAGASEIGS</sequence>
<feature type="transmembrane region" description="Helical" evidence="7">
    <location>
        <begin position="292"/>
        <end position="316"/>
    </location>
</feature>
<dbReference type="PANTHER" id="PTHR43243:SF4">
    <property type="entry name" value="CATIONIC AMINO ACID TRANSPORTER 4"/>
    <property type="match status" value="1"/>
</dbReference>
<evidence type="ECO:0000256" key="7">
    <source>
        <dbReference type="SAM" id="Phobius"/>
    </source>
</evidence>
<dbReference type="Proteomes" id="UP000267164">
    <property type="component" value="Chromosome"/>
</dbReference>
<reference evidence="8 9" key="1">
    <citation type="submission" date="2018-09" db="EMBL/GenBank/DDBJ databases">
        <title>Nocardia yunnanensis sp. nov., an actinomycete isolated from a soil sample.</title>
        <authorList>
            <person name="Zhang J."/>
        </authorList>
    </citation>
    <scope>NUCLEOTIDE SEQUENCE [LARGE SCALE GENOMIC DNA]</scope>
    <source>
        <strain evidence="8 9">CFHS0054</strain>
    </source>
</reference>
<keyword evidence="5 7" id="KW-0472">Membrane</keyword>
<feature type="transmembrane region" description="Helical" evidence="7">
    <location>
        <begin position="48"/>
        <end position="66"/>
    </location>
</feature>
<organism evidence="8 9">
    <name type="scientific">Nocardia yunnanensis</name>
    <dbReference type="NCBI Taxonomy" id="2382165"/>
    <lineage>
        <taxon>Bacteria</taxon>
        <taxon>Bacillati</taxon>
        <taxon>Actinomycetota</taxon>
        <taxon>Actinomycetes</taxon>
        <taxon>Mycobacteriales</taxon>
        <taxon>Nocardiaceae</taxon>
        <taxon>Nocardia</taxon>
    </lineage>
</organism>
<dbReference type="GO" id="GO:0015171">
    <property type="term" value="F:amino acid transmembrane transporter activity"/>
    <property type="evidence" value="ECO:0007669"/>
    <property type="project" value="TreeGrafter"/>
</dbReference>
<evidence type="ECO:0000256" key="2">
    <source>
        <dbReference type="ARBA" id="ARBA00022448"/>
    </source>
</evidence>
<keyword evidence="3 7" id="KW-0812">Transmembrane</keyword>
<evidence type="ECO:0000256" key="3">
    <source>
        <dbReference type="ARBA" id="ARBA00022692"/>
    </source>
</evidence>
<feature type="transmembrane region" description="Helical" evidence="7">
    <location>
        <begin position="470"/>
        <end position="488"/>
    </location>
</feature>
<comment type="subcellular location">
    <subcellularLocation>
        <location evidence="1">Membrane</location>
        <topology evidence="1">Multi-pass membrane protein</topology>
    </subcellularLocation>
</comment>
<feature type="transmembrane region" description="Helical" evidence="7">
    <location>
        <begin position="108"/>
        <end position="129"/>
    </location>
</feature>
<dbReference type="PIRSF" id="PIRSF006060">
    <property type="entry name" value="AA_transporter"/>
    <property type="match status" value="1"/>
</dbReference>
<dbReference type="EMBL" id="CP032568">
    <property type="protein sequence ID" value="AYF78639.1"/>
    <property type="molecule type" value="Genomic_DNA"/>
</dbReference>
<dbReference type="PANTHER" id="PTHR43243">
    <property type="entry name" value="INNER MEMBRANE TRANSPORTER YGJI-RELATED"/>
    <property type="match status" value="1"/>
</dbReference>
<dbReference type="Pfam" id="PF13520">
    <property type="entry name" value="AA_permease_2"/>
    <property type="match status" value="1"/>
</dbReference>
<feature type="transmembrane region" description="Helical" evidence="7">
    <location>
        <begin position="341"/>
        <end position="366"/>
    </location>
</feature>
<feature type="transmembrane region" description="Helical" evidence="7">
    <location>
        <begin position="190"/>
        <end position="213"/>
    </location>
</feature>
<feature type="transmembrane region" description="Helical" evidence="7">
    <location>
        <begin position="387"/>
        <end position="407"/>
    </location>
</feature>
<dbReference type="KEGG" id="nyu:D7D52_01985"/>
<feature type="transmembrane region" description="Helical" evidence="7">
    <location>
        <begin position="445"/>
        <end position="464"/>
    </location>
</feature>